<dbReference type="Proteomes" id="UP001567538">
    <property type="component" value="Unassembled WGS sequence"/>
</dbReference>
<protein>
    <submittedName>
        <fullName evidence="2">Uncharacterized protein</fullName>
    </submittedName>
</protein>
<sequence>MMYRESERETKGWLSSPLLPLGYFITREISCSGANGMSSSGESHLSSEKLNSSIAGAFLSGTCCSFPSTLPKEYFGFVGSQRSDPPKWRPTLRTISSSRAQCRDDGQWACIDYRTRAASTTWRVSRRSKLEDAASGSQASTSFEHP</sequence>
<proteinExistence type="predicted"/>
<feature type="region of interest" description="Disordered" evidence="1">
    <location>
        <begin position="127"/>
        <end position="146"/>
    </location>
</feature>
<dbReference type="EMBL" id="JBEAFC010000003">
    <property type="protein sequence ID" value="KAL1562091.1"/>
    <property type="molecule type" value="Genomic_DNA"/>
</dbReference>
<comment type="caution">
    <text evidence="2">The sequence shown here is derived from an EMBL/GenBank/DDBJ whole genome shotgun (WGS) entry which is preliminary data.</text>
</comment>
<evidence type="ECO:0000313" key="3">
    <source>
        <dbReference type="Proteomes" id="UP001567538"/>
    </source>
</evidence>
<accession>A0ABD1I461</accession>
<gene>
    <name evidence="2" type="ORF">AAHA92_04709</name>
</gene>
<feature type="compositionally biased region" description="Polar residues" evidence="1">
    <location>
        <begin position="135"/>
        <end position="146"/>
    </location>
</feature>
<name>A0ABD1I461_SALDI</name>
<reference evidence="2 3" key="1">
    <citation type="submission" date="2024-06" db="EMBL/GenBank/DDBJ databases">
        <title>A chromosome level genome sequence of Diviner's sage (Salvia divinorum).</title>
        <authorList>
            <person name="Ford S.A."/>
            <person name="Ro D.-K."/>
            <person name="Ness R.W."/>
            <person name="Phillips M.A."/>
        </authorList>
    </citation>
    <scope>NUCLEOTIDE SEQUENCE [LARGE SCALE GENOMIC DNA]</scope>
    <source>
        <strain evidence="2">SAF-2024a</strain>
        <tissue evidence="2">Leaf</tissue>
    </source>
</reference>
<dbReference type="AlphaFoldDB" id="A0ABD1I461"/>
<evidence type="ECO:0000256" key="1">
    <source>
        <dbReference type="SAM" id="MobiDB-lite"/>
    </source>
</evidence>
<keyword evidence="3" id="KW-1185">Reference proteome</keyword>
<organism evidence="2 3">
    <name type="scientific">Salvia divinorum</name>
    <name type="common">Maria pastora</name>
    <name type="synonym">Diviner's sage</name>
    <dbReference type="NCBI Taxonomy" id="28513"/>
    <lineage>
        <taxon>Eukaryota</taxon>
        <taxon>Viridiplantae</taxon>
        <taxon>Streptophyta</taxon>
        <taxon>Embryophyta</taxon>
        <taxon>Tracheophyta</taxon>
        <taxon>Spermatophyta</taxon>
        <taxon>Magnoliopsida</taxon>
        <taxon>eudicotyledons</taxon>
        <taxon>Gunneridae</taxon>
        <taxon>Pentapetalae</taxon>
        <taxon>asterids</taxon>
        <taxon>lamiids</taxon>
        <taxon>Lamiales</taxon>
        <taxon>Lamiaceae</taxon>
        <taxon>Nepetoideae</taxon>
        <taxon>Mentheae</taxon>
        <taxon>Salviinae</taxon>
        <taxon>Salvia</taxon>
        <taxon>Salvia subgen. Calosphace</taxon>
    </lineage>
</organism>
<evidence type="ECO:0000313" key="2">
    <source>
        <dbReference type="EMBL" id="KAL1562091.1"/>
    </source>
</evidence>